<accession>A0ABN2GRB4</accession>
<proteinExistence type="predicted"/>
<evidence type="ECO:0000256" key="1">
    <source>
        <dbReference type="SAM" id="MobiDB-lite"/>
    </source>
</evidence>
<keyword evidence="3" id="KW-1185">Reference proteome</keyword>
<protein>
    <recommendedName>
        <fullName evidence="4">YtxH domain-containing protein</fullName>
    </recommendedName>
</protein>
<reference evidence="2 3" key="1">
    <citation type="journal article" date="2019" name="Int. J. Syst. Evol. Microbiol.">
        <title>The Global Catalogue of Microorganisms (GCM) 10K type strain sequencing project: providing services to taxonomists for standard genome sequencing and annotation.</title>
        <authorList>
            <consortium name="The Broad Institute Genomics Platform"/>
            <consortium name="The Broad Institute Genome Sequencing Center for Infectious Disease"/>
            <person name="Wu L."/>
            <person name="Ma J."/>
        </authorList>
    </citation>
    <scope>NUCLEOTIDE SEQUENCE [LARGE SCALE GENOMIC DNA]</scope>
    <source>
        <strain evidence="2 3">JCM 16001</strain>
    </source>
</reference>
<feature type="compositionally biased region" description="Basic and acidic residues" evidence="1">
    <location>
        <begin position="159"/>
        <end position="171"/>
    </location>
</feature>
<dbReference type="Proteomes" id="UP001499851">
    <property type="component" value="Unassembled WGS sequence"/>
</dbReference>
<comment type="caution">
    <text evidence="2">The sequence shown here is derived from an EMBL/GenBank/DDBJ whole genome shotgun (WGS) entry which is preliminary data.</text>
</comment>
<evidence type="ECO:0000313" key="2">
    <source>
        <dbReference type="EMBL" id="GAA1674907.1"/>
    </source>
</evidence>
<evidence type="ECO:0008006" key="4">
    <source>
        <dbReference type="Google" id="ProtNLM"/>
    </source>
</evidence>
<sequence length="171" mass="18763">MGAGATGVGVVWVRDGRNRAARFALERAGHPWMRQNGRCVRGRTVDEGSVRPEGRPEEASIMRKWYLVAGFAVGYVLGAKAGRERYEQIVDYTRRVTGNDKVQQVASSVRNQAGKAVNAAQDKIKDTKFGEIIENFTTSADEPPKAEPWDSAGVTTPARNDRAIREDAPGF</sequence>
<evidence type="ECO:0000313" key="3">
    <source>
        <dbReference type="Proteomes" id="UP001499851"/>
    </source>
</evidence>
<name>A0ABN2GRB4_9ACTN</name>
<dbReference type="EMBL" id="BAAAQF010000006">
    <property type="protein sequence ID" value="GAA1674907.1"/>
    <property type="molecule type" value="Genomic_DNA"/>
</dbReference>
<gene>
    <name evidence="2" type="ORF">GCM10009830_21780</name>
</gene>
<feature type="region of interest" description="Disordered" evidence="1">
    <location>
        <begin position="136"/>
        <end position="171"/>
    </location>
</feature>
<organism evidence="2 3">
    <name type="scientific">Glycomyces endophyticus</name>
    <dbReference type="NCBI Taxonomy" id="480996"/>
    <lineage>
        <taxon>Bacteria</taxon>
        <taxon>Bacillati</taxon>
        <taxon>Actinomycetota</taxon>
        <taxon>Actinomycetes</taxon>
        <taxon>Glycomycetales</taxon>
        <taxon>Glycomycetaceae</taxon>
        <taxon>Glycomyces</taxon>
    </lineage>
</organism>